<feature type="compositionally biased region" description="Acidic residues" evidence="1">
    <location>
        <begin position="29"/>
        <end position="46"/>
    </location>
</feature>
<dbReference type="AlphaFoldDB" id="A0A7Y9YCL3"/>
<evidence type="ECO:0000256" key="1">
    <source>
        <dbReference type="SAM" id="MobiDB-lite"/>
    </source>
</evidence>
<dbReference type="EMBL" id="JACBZI010000001">
    <property type="protein sequence ID" value="NYI08539.1"/>
    <property type="molecule type" value="Genomic_DNA"/>
</dbReference>
<protein>
    <submittedName>
        <fullName evidence="2">Uncharacterized protein</fullName>
    </submittedName>
</protein>
<accession>A0A7Y9YCL3</accession>
<feature type="region of interest" description="Disordered" evidence="1">
    <location>
        <begin position="1"/>
        <end position="102"/>
    </location>
</feature>
<dbReference type="RefSeq" id="WP_179529638.1">
    <property type="nucleotide sequence ID" value="NZ_BAAAPP010000002.1"/>
</dbReference>
<feature type="compositionally biased region" description="Low complexity" evidence="1">
    <location>
        <begin position="86"/>
        <end position="102"/>
    </location>
</feature>
<name>A0A7Y9YCL3_9ACTN</name>
<proteinExistence type="predicted"/>
<feature type="compositionally biased region" description="Basic and acidic residues" evidence="1">
    <location>
        <begin position="1"/>
        <end position="16"/>
    </location>
</feature>
<evidence type="ECO:0000313" key="2">
    <source>
        <dbReference type="EMBL" id="NYI08539.1"/>
    </source>
</evidence>
<feature type="compositionally biased region" description="Basic residues" evidence="1">
    <location>
        <begin position="59"/>
        <end position="69"/>
    </location>
</feature>
<comment type="caution">
    <text evidence="2">The sequence shown here is derived from an EMBL/GenBank/DDBJ whole genome shotgun (WGS) entry which is preliminary data.</text>
</comment>
<organism evidence="2 3">
    <name type="scientific">Nocardioides marinus</name>
    <dbReference type="NCBI Taxonomy" id="374514"/>
    <lineage>
        <taxon>Bacteria</taxon>
        <taxon>Bacillati</taxon>
        <taxon>Actinomycetota</taxon>
        <taxon>Actinomycetes</taxon>
        <taxon>Propionibacteriales</taxon>
        <taxon>Nocardioidaceae</taxon>
        <taxon>Nocardioides</taxon>
    </lineage>
</organism>
<sequence>MNASRNDDKQPEHAEEQAPEDTQRPGQDSESDDSAAVDDDEFEETTETTYERLPGGGHRVTRRTTRRRVTTTTEDIDEHVVEDLPADAYRAPAAAGHPAPVG</sequence>
<keyword evidence="3" id="KW-1185">Reference proteome</keyword>
<dbReference type="Proteomes" id="UP000537326">
    <property type="component" value="Unassembled WGS sequence"/>
</dbReference>
<evidence type="ECO:0000313" key="3">
    <source>
        <dbReference type="Proteomes" id="UP000537326"/>
    </source>
</evidence>
<reference evidence="2 3" key="1">
    <citation type="submission" date="2020-07" db="EMBL/GenBank/DDBJ databases">
        <title>Sequencing the genomes of 1000 actinobacteria strains.</title>
        <authorList>
            <person name="Klenk H.-P."/>
        </authorList>
    </citation>
    <scope>NUCLEOTIDE SEQUENCE [LARGE SCALE GENOMIC DNA]</scope>
    <source>
        <strain evidence="2 3">DSM 18248</strain>
    </source>
</reference>
<gene>
    <name evidence="2" type="ORF">BKA05_000054</name>
</gene>